<protein>
    <submittedName>
        <fullName evidence="4">Transglutaminase-like superfamily</fullName>
    </submittedName>
</protein>
<dbReference type="STRING" id="39482.ERS852491_03618"/>
<dbReference type="AlphaFoldDB" id="A0A174IRM9"/>
<feature type="domain" description="Transglutaminase-like" evidence="3">
    <location>
        <begin position="447"/>
        <end position="521"/>
    </location>
</feature>
<feature type="transmembrane region" description="Helical" evidence="2">
    <location>
        <begin position="85"/>
        <end position="100"/>
    </location>
</feature>
<evidence type="ECO:0000256" key="1">
    <source>
        <dbReference type="SAM" id="MobiDB-lite"/>
    </source>
</evidence>
<feature type="transmembrane region" description="Helical" evidence="2">
    <location>
        <begin position="168"/>
        <end position="187"/>
    </location>
</feature>
<dbReference type="OrthoDB" id="9804872at2"/>
<gene>
    <name evidence="4" type="ORF">ERS852491_03618</name>
</gene>
<dbReference type="Proteomes" id="UP000095544">
    <property type="component" value="Unassembled WGS sequence"/>
</dbReference>
<proteinExistence type="predicted"/>
<feature type="transmembrane region" description="Helical" evidence="2">
    <location>
        <begin position="218"/>
        <end position="236"/>
    </location>
</feature>
<keyword evidence="2" id="KW-0812">Transmembrane</keyword>
<feature type="transmembrane region" description="Helical" evidence="2">
    <location>
        <begin position="193"/>
        <end position="211"/>
    </location>
</feature>
<sequence>MKNRKECKSGIRLFEQKSRETSGGINRISLFAARALSAGFLAAAWWESLLSVFPLHVLKAWLYGCLFLLSIFWLWLWGSRGKKKILYLAAGGAALIFLAWKNRVPAIAVVNSLANAYLRIHEEGSVPLLLYEVPEVSKVLLAVGIAAATIPIIAVFSLVLVRGKGKAAVIVLLLIPAILSATEGYFPSVRSCGLLVLACGIYFAIGTGSTARSVWGNALTAAVLVSVLCAVSWGAAGRIEAHKTVENGVYIRAQAAIEKHVIQRLEEAAGASKEEEEPKEKEEEKPEEPKDTAPEENQDNEIQNEEDTQEGLFPNAGGTTAGIPHDLFSPDQSTSLQNIGYFQPGDGKGLVVASPTRPESTVYLPLTFGAVYQDSTWKAPEENDEIPNQYRGYPGNLTRLISLCEKQETHSAEEAAEFIQKEFEENTVYDYEPGATPSGQDFAEYFLFENKKGFCVHFATTAVLMYRIMGYTARYAEGYAIPPSAYKEQPDGSYRAEVTGDMGHAWCETYEDKWVIREHTLPYTGDSQAAVPPASASKPAVSRPVLSKPAQAILTAHLLAFLCTILTATQAAVRRKKKANALQKYAQGRGIIEICLAFCAAAAVLGTNIKTPFSTDSFETLKKVLPALTEQDCNTLRQAAQKAMYDKTPPPKETHQNLYALYLKTSKHIQKDLPLIKKLQYRYIKCLP</sequence>
<feature type="transmembrane region" description="Helical" evidence="2">
    <location>
        <begin position="28"/>
        <end position="46"/>
    </location>
</feature>
<accession>A0A174IRM9</accession>
<dbReference type="InterPro" id="IPR002931">
    <property type="entry name" value="Transglutaminase-like"/>
</dbReference>
<dbReference type="InterPro" id="IPR052901">
    <property type="entry name" value="Bact_TGase-like"/>
</dbReference>
<keyword evidence="2" id="KW-0472">Membrane</keyword>
<reference evidence="4 5" key="1">
    <citation type="submission" date="2015-09" db="EMBL/GenBank/DDBJ databases">
        <authorList>
            <consortium name="Pathogen Informatics"/>
        </authorList>
    </citation>
    <scope>NUCLEOTIDE SEQUENCE [LARGE SCALE GENOMIC DNA]</scope>
    <source>
        <strain evidence="4 5">2789STDY5834876</strain>
    </source>
</reference>
<dbReference type="RefSeq" id="WP_055154572.1">
    <property type="nucleotide sequence ID" value="NZ_CYZU01000041.1"/>
</dbReference>
<dbReference type="PANTHER" id="PTHR42736:SF1">
    <property type="entry name" value="PROTEIN-GLUTAMINE GAMMA-GLUTAMYLTRANSFERASE"/>
    <property type="match status" value="1"/>
</dbReference>
<evidence type="ECO:0000259" key="3">
    <source>
        <dbReference type="SMART" id="SM00460"/>
    </source>
</evidence>
<dbReference type="EMBL" id="CYZU01000041">
    <property type="protein sequence ID" value="CUO88776.1"/>
    <property type="molecule type" value="Genomic_DNA"/>
</dbReference>
<dbReference type="SUPFAM" id="SSF54001">
    <property type="entry name" value="Cysteine proteinases"/>
    <property type="match status" value="1"/>
</dbReference>
<organism evidence="4 5">
    <name type="scientific">Faecalicatena contorta</name>
    <dbReference type="NCBI Taxonomy" id="39482"/>
    <lineage>
        <taxon>Bacteria</taxon>
        <taxon>Bacillati</taxon>
        <taxon>Bacillota</taxon>
        <taxon>Clostridia</taxon>
        <taxon>Lachnospirales</taxon>
        <taxon>Lachnospiraceae</taxon>
        <taxon>Faecalicatena</taxon>
    </lineage>
</organism>
<name>A0A174IRM9_9FIRM</name>
<dbReference type="Gene3D" id="3.10.620.30">
    <property type="match status" value="1"/>
</dbReference>
<evidence type="ECO:0000313" key="5">
    <source>
        <dbReference type="Proteomes" id="UP000095544"/>
    </source>
</evidence>
<evidence type="ECO:0000313" key="4">
    <source>
        <dbReference type="EMBL" id="CUO88776.1"/>
    </source>
</evidence>
<dbReference type="Pfam" id="PF01841">
    <property type="entry name" value="Transglut_core"/>
    <property type="match status" value="1"/>
</dbReference>
<feature type="region of interest" description="Disordered" evidence="1">
    <location>
        <begin position="268"/>
        <end position="331"/>
    </location>
</feature>
<dbReference type="SMART" id="SM00460">
    <property type="entry name" value="TGc"/>
    <property type="match status" value="1"/>
</dbReference>
<feature type="transmembrane region" description="Helical" evidence="2">
    <location>
        <begin position="139"/>
        <end position="161"/>
    </location>
</feature>
<feature type="compositionally biased region" description="Acidic residues" evidence="1">
    <location>
        <begin position="294"/>
        <end position="309"/>
    </location>
</feature>
<feature type="transmembrane region" description="Helical" evidence="2">
    <location>
        <begin position="58"/>
        <end position="78"/>
    </location>
</feature>
<feature type="compositionally biased region" description="Basic and acidic residues" evidence="1">
    <location>
        <begin position="268"/>
        <end position="293"/>
    </location>
</feature>
<dbReference type="InterPro" id="IPR038765">
    <property type="entry name" value="Papain-like_cys_pep_sf"/>
</dbReference>
<evidence type="ECO:0000256" key="2">
    <source>
        <dbReference type="SAM" id="Phobius"/>
    </source>
</evidence>
<dbReference type="PANTHER" id="PTHR42736">
    <property type="entry name" value="PROTEIN-GLUTAMINE GAMMA-GLUTAMYLTRANSFERASE"/>
    <property type="match status" value="1"/>
</dbReference>
<keyword evidence="2" id="KW-1133">Transmembrane helix</keyword>